<evidence type="ECO:0000256" key="2">
    <source>
        <dbReference type="ARBA" id="ARBA00022527"/>
    </source>
</evidence>
<keyword evidence="5 14" id="KW-0418">Kinase</keyword>
<feature type="compositionally biased region" description="Low complexity" evidence="12">
    <location>
        <begin position="254"/>
        <end position="265"/>
    </location>
</feature>
<dbReference type="EMBL" id="QVQW01000084">
    <property type="protein sequence ID" value="RKU41049.1"/>
    <property type="molecule type" value="Genomic_DNA"/>
</dbReference>
<dbReference type="Gene3D" id="1.10.510.10">
    <property type="entry name" value="Transferase(Phosphotransferase) domain 1"/>
    <property type="match status" value="1"/>
</dbReference>
<feature type="compositionally biased region" description="Polar residues" evidence="12">
    <location>
        <begin position="113"/>
        <end position="125"/>
    </location>
</feature>
<evidence type="ECO:0000256" key="1">
    <source>
        <dbReference type="ARBA" id="ARBA00013203"/>
    </source>
</evidence>
<keyword evidence="6 11" id="KW-0067">ATP-binding</keyword>
<accession>A0A420XZW9</accession>
<dbReference type="Pfam" id="PF00069">
    <property type="entry name" value="Pkinase"/>
    <property type="match status" value="1"/>
</dbReference>
<evidence type="ECO:0000256" key="11">
    <source>
        <dbReference type="PROSITE-ProRule" id="PRU10141"/>
    </source>
</evidence>
<evidence type="ECO:0000256" key="6">
    <source>
        <dbReference type="ARBA" id="ARBA00022840"/>
    </source>
</evidence>
<evidence type="ECO:0000256" key="8">
    <source>
        <dbReference type="ARBA" id="ARBA00049003"/>
    </source>
</evidence>
<feature type="region of interest" description="Disordered" evidence="12">
    <location>
        <begin position="238"/>
        <end position="305"/>
    </location>
</feature>
<dbReference type="PANTHER" id="PTHR45646">
    <property type="entry name" value="SERINE/THREONINE-PROTEIN KINASE DOA-RELATED"/>
    <property type="match status" value="1"/>
</dbReference>
<feature type="compositionally biased region" description="Polar residues" evidence="12">
    <location>
        <begin position="241"/>
        <end position="253"/>
    </location>
</feature>
<comment type="catalytic activity">
    <reaction evidence="8">
        <text>L-seryl-[protein] + ATP = O-phospho-L-seryl-[protein] + ADP + H(+)</text>
        <dbReference type="Rhea" id="RHEA:17989"/>
        <dbReference type="Rhea" id="RHEA-COMP:9863"/>
        <dbReference type="Rhea" id="RHEA-COMP:11604"/>
        <dbReference type="ChEBI" id="CHEBI:15378"/>
        <dbReference type="ChEBI" id="CHEBI:29999"/>
        <dbReference type="ChEBI" id="CHEBI:30616"/>
        <dbReference type="ChEBI" id="CHEBI:83421"/>
        <dbReference type="ChEBI" id="CHEBI:456216"/>
        <dbReference type="EC" id="2.7.12.1"/>
    </reaction>
</comment>
<dbReference type="PANTHER" id="PTHR45646:SF11">
    <property type="entry name" value="SERINE_THREONINE-PROTEIN KINASE DOA"/>
    <property type="match status" value="1"/>
</dbReference>
<proteinExistence type="inferred from homology"/>
<dbReference type="GO" id="GO:0005634">
    <property type="term" value="C:nucleus"/>
    <property type="evidence" value="ECO:0007669"/>
    <property type="project" value="TreeGrafter"/>
</dbReference>
<dbReference type="FunFam" id="1.10.510.10:FF:000612">
    <property type="entry name" value="Serine/threonine-protein kinase AFC2"/>
    <property type="match status" value="1"/>
</dbReference>
<dbReference type="InterPro" id="IPR017441">
    <property type="entry name" value="Protein_kinase_ATP_BS"/>
</dbReference>
<feature type="binding site" evidence="11">
    <location>
        <position position="395"/>
    </location>
    <ligand>
        <name>ATP</name>
        <dbReference type="ChEBI" id="CHEBI:30616"/>
    </ligand>
</feature>
<protein>
    <recommendedName>
        <fullName evidence="1">dual-specificity kinase</fullName>
        <ecNumber evidence="1">2.7.12.1</ecNumber>
    </recommendedName>
</protein>
<dbReference type="InterPro" id="IPR011009">
    <property type="entry name" value="Kinase-like_dom_sf"/>
</dbReference>
<comment type="catalytic activity">
    <reaction evidence="9">
        <text>L-threonyl-[protein] + ATP = O-phospho-L-threonyl-[protein] + ADP + H(+)</text>
        <dbReference type="Rhea" id="RHEA:46608"/>
        <dbReference type="Rhea" id="RHEA-COMP:11060"/>
        <dbReference type="Rhea" id="RHEA-COMP:11605"/>
        <dbReference type="ChEBI" id="CHEBI:15378"/>
        <dbReference type="ChEBI" id="CHEBI:30013"/>
        <dbReference type="ChEBI" id="CHEBI:30616"/>
        <dbReference type="ChEBI" id="CHEBI:61977"/>
        <dbReference type="ChEBI" id="CHEBI:456216"/>
        <dbReference type="EC" id="2.7.12.1"/>
    </reaction>
</comment>
<evidence type="ECO:0000313" key="15">
    <source>
        <dbReference type="Proteomes" id="UP000275385"/>
    </source>
</evidence>
<dbReference type="AlphaFoldDB" id="A0A420XZW9"/>
<keyword evidence="15" id="KW-1185">Reference proteome</keyword>
<dbReference type="OrthoDB" id="283111at2759"/>
<evidence type="ECO:0000256" key="3">
    <source>
        <dbReference type="ARBA" id="ARBA00022679"/>
    </source>
</evidence>
<name>A0A420XZW9_9PEZI</name>
<feature type="region of interest" description="Disordered" evidence="12">
    <location>
        <begin position="35"/>
        <end position="89"/>
    </location>
</feature>
<evidence type="ECO:0000256" key="12">
    <source>
        <dbReference type="SAM" id="MobiDB-lite"/>
    </source>
</evidence>
<evidence type="ECO:0000256" key="4">
    <source>
        <dbReference type="ARBA" id="ARBA00022741"/>
    </source>
</evidence>
<evidence type="ECO:0000256" key="5">
    <source>
        <dbReference type="ARBA" id="ARBA00022777"/>
    </source>
</evidence>
<dbReference type="InterPro" id="IPR051175">
    <property type="entry name" value="CLK_kinases"/>
</dbReference>
<evidence type="ECO:0000256" key="9">
    <source>
        <dbReference type="ARBA" id="ARBA00049308"/>
    </source>
</evidence>
<feature type="region of interest" description="Disordered" evidence="12">
    <location>
        <begin position="725"/>
        <end position="760"/>
    </location>
</feature>
<feature type="compositionally biased region" description="Polar residues" evidence="12">
    <location>
        <begin position="162"/>
        <end position="174"/>
    </location>
</feature>
<feature type="domain" description="Protein kinase" evidence="13">
    <location>
        <begin position="365"/>
        <end position="704"/>
    </location>
</feature>
<organism evidence="14 15">
    <name type="scientific">Coniochaeta pulveracea</name>
    <dbReference type="NCBI Taxonomy" id="177199"/>
    <lineage>
        <taxon>Eukaryota</taxon>
        <taxon>Fungi</taxon>
        <taxon>Dikarya</taxon>
        <taxon>Ascomycota</taxon>
        <taxon>Pezizomycotina</taxon>
        <taxon>Sordariomycetes</taxon>
        <taxon>Sordariomycetidae</taxon>
        <taxon>Coniochaetales</taxon>
        <taxon>Coniochaetaceae</taxon>
        <taxon>Coniochaeta</taxon>
    </lineage>
</organism>
<dbReference type="GO" id="GO:0005524">
    <property type="term" value="F:ATP binding"/>
    <property type="evidence" value="ECO:0007669"/>
    <property type="project" value="UniProtKB-UniRule"/>
</dbReference>
<dbReference type="PROSITE" id="PS50011">
    <property type="entry name" value="PROTEIN_KINASE_DOM"/>
    <property type="match status" value="1"/>
</dbReference>
<evidence type="ECO:0000256" key="10">
    <source>
        <dbReference type="ARBA" id="ARBA00051680"/>
    </source>
</evidence>
<dbReference type="CDD" id="cd14134">
    <property type="entry name" value="PKc_CLK"/>
    <property type="match status" value="1"/>
</dbReference>
<dbReference type="GO" id="GO:0043484">
    <property type="term" value="P:regulation of RNA splicing"/>
    <property type="evidence" value="ECO:0007669"/>
    <property type="project" value="TreeGrafter"/>
</dbReference>
<keyword evidence="2" id="KW-0723">Serine/threonine-protein kinase</keyword>
<feature type="compositionally biased region" description="Polar residues" evidence="12">
    <location>
        <begin position="35"/>
        <end position="59"/>
    </location>
</feature>
<comment type="caution">
    <text evidence="14">The sequence shown here is derived from an EMBL/GenBank/DDBJ whole genome shotgun (WGS) entry which is preliminary data.</text>
</comment>
<evidence type="ECO:0000313" key="14">
    <source>
        <dbReference type="EMBL" id="RKU41049.1"/>
    </source>
</evidence>
<dbReference type="InterPro" id="IPR008271">
    <property type="entry name" value="Ser/Thr_kinase_AS"/>
</dbReference>
<evidence type="ECO:0000256" key="7">
    <source>
        <dbReference type="ARBA" id="ARBA00037966"/>
    </source>
</evidence>
<dbReference type="SMART" id="SM00220">
    <property type="entry name" value="S_TKc"/>
    <property type="match status" value="1"/>
</dbReference>
<dbReference type="PROSITE" id="PS00107">
    <property type="entry name" value="PROTEIN_KINASE_ATP"/>
    <property type="match status" value="1"/>
</dbReference>
<dbReference type="Gene3D" id="3.30.200.20">
    <property type="entry name" value="Phosphorylase Kinase, domain 1"/>
    <property type="match status" value="1"/>
</dbReference>
<dbReference type="SUPFAM" id="SSF56112">
    <property type="entry name" value="Protein kinase-like (PK-like)"/>
    <property type="match status" value="1"/>
</dbReference>
<reference evidence="14 15" key="1">
    <citation type="submission" date="2018-08" db="EMBL/GenBank/DDBJ databases">
        <title>Draft genome of the lignicolous fungus Coniochaeta pulveracea.</title>
        <authorList>
            <person name="Borstlap C.J."/>
            <person name="De Witt R.N."/>
            <person name="Botha A."/>
            <person name="Volschenk H."/>
        </authorList>
    </citation>
    <scope>NUCLEOTIDE SEQUENCE [LARGE SCALE GENOMIC DNA]</scope>
    <source>
        <strain evidence="14 15">CAB683</strain>
    </source>
</reference>
<dbReference type="InterPro" id="IPR000719">
    <property type="entry name" value="Prot_kinase_dom"/>
</dbReference>
<sequence length="778" mass="88347">MATPVMTSTLAHFRTISHHPYDYRHHDSLPRTYQFNQRSSSRQPYPTTLNTSNSFSSAVATPPSGAASGTYDTRETYHGESGASYSSRGLYHEDSIQSRSQLSYADMPPVHSHTPTAPGDTSSQPSRKRRRAKEPDWREFYRNGLPEEIIVIDDSPEGETLPQRTASHQTLNSNSRRLPLPVPSHPPRPGPGLQDYLECTSDHVLPPVAKKQRRNNEPANYDPVYHNIYAGSHVPHERLDNLSTSNSTISSERTTSAAHNTAATSLESIPAPASVAQTYYDENEHSGGQKRKRTTRQQVAQETRRRQEELGDACLCYQPPSKPVKKVADVPVKVIPDHTYAKATDYDDEDGHYVVAPGSDLTEQYKIIKLLGQGTFGKVVQAEDRKRRGHYVAIKVIRSVQKYRDASRIELRVLATLKANDATNRNRCIHFRECFDYRGHICIVMDLLGQSVFDFLKGNNFVPFPNSHIQSFARQLFTSVAFLHDLNLIHTDLKPENILLCSSQYQTFTYNRSIPSASTTTQRSSSTRRVLLDTEIRLIDFGSATFQDEYHSSVVSTRHYRAPEIILGLGWSYPCDIWSIGCILVELFTGDALFQTHDNLEHLAMMEAVVNQRIDSHLVQQVNRMRSNGGNAASKYFKRLKLDYPQSDTSRASRKFVKCMKRLDDIVVGHGEYYEKFRDLLKKIFVYDPARRITAKEALQHPWFKMVCSPDDGTEAIKIRQEKLRQQESFQNEQEERNAREAKRPRYAGSGGSTHDYYSGNYQHRADLGTDLAPIRLS</sequence>
<dbReference type="GO" id="GO:0004712">
    <property type="term" value="F:protein serine/threonine/tyrosine kinase activity"/>
    <property type="evidence" value="ECO:0007669"/>
    <property type="project" value="UniProtKB-EC"/>
</dbReference>
<feature type="region of interest" description="Disordered" evidence="12">
    <location>
        <begin position="105"/>
        <end position="140"/>
    </location>
</feature>
<feature type="compositionally biased region" description="Basic and acidic residues" evidence="12">
    <location>
        <begin position="734"/>
        <end position="744"/>
    </location>
</feature>
<evidence type="ECO:0000259" key="13">
    <source>
        <dbReference type="PROSITE" id="PS50011"/>
    </source>
</evidence>
<dbReference type="EC" id="2.7.12.1" evidence="1"/>
<dbReference type="Proteomes" id="UP000275385">
    <property type="component" value="Unassembled WGS sequence"/>
</dbReference>
<dbReference type="GO" id="GO:0004674">
    <property type="term" value="F:protein serine/threonine kinase activity"/>
    <property type="evidence" value="ECO:0007669"/>
    <property type="project" value="UniProtKB-KW"/>
</dbReference>
<keyword evidence="3" id="KW-0808">Transferase</keyword>
<keyword evidence="4 11" id="KW-0547">Nucleotide-binding</keyword>
<dbReference type="PROSITE" id="PS00108">
    <property type="entry name" value="PROTEIN_KINASE_ST"/>
    <property type="match status" value="1"/>
</dbReference>
<comment type="similarity">
    <text evidence="7">Belongs to the protein kinase superfamily. CMGC Ser/Thr protein kinase family. Lammer subfamily.</text>
</comment>
<gene>
    <name evidence="14" type="primary">KNS1_1</name>
    <name evidence="14" type="ORF">DL546_004330</name>
</gene>
<dbReference type="STRING" id="177199.A0A420XZW9"/>
<feature type="region of interest" description="Disordered" evidence="12">
    <location>
        <begin position="157"/>
        <end position="188"/>
    </location>
</feature>
<comment type="catalytic activity">
    <reaction evidence="10">
        <text>L-tyrosyl-[protein] + ATP = O-phospho-L-tyrosyl-[protein] + ADP + H(+)</text>
        <dbReference type="Rhea" id="RHEA:10596"/>
        <dbReference type="Rhea" id="RHEA-COMP:10136"/>
        <dbReference type="Rhea" id="RHEA-COMP:20101"/>
        <dbReference type="ChEBI" id="CHEBI:15378"/>
        <dbReference type="ChEBI" id="CHEBI:30616"/>
        <dbReference type="ChEBI" id="CHEBI:46858"/>
        <dbReference type="ChEBI" id="CHEBI:61978"/>
        <dbReference type="ChEBI" id="CHEBI:456216"/>
        <dbReference type="EC" id="2.7.12.1"/>
    </reaction>
</comment>